<name>A0A3M7Q796_BRAPC</name>
<gene>
    <name evidence="1" type="ORF">BpHYR1_003889</name>
</gene>
<sequence length="142" mass="17157">MFKTEAVKHTMFHLTINFKEKNKRKMFNQLINFRLNNENYLRSVTRMNPATNKNALSFKLRLLANIDLHSKPILFLNKTFFKLFLNKILGNSSYMDNHQIKLGFVLQYVRHSIRYCFCILIRFKVIIFIFNDNTYRNFKFSS</sequence>
<organism evidence="1 2">
    <name type="scientific">Brachionus plicatilis</name>
    <name type="common">Marine rotifer</name>
    <name type="synonym">Brachionus muelleri</name>
    <dbReference type="NCBI Taxonomy" id="10195"/>
    <lineage>
        <taxon>Eukaryota</taxon>
        <taxon>Metazoa</taxon>
        <taxon>Spiralia</taxon>
        <taxon>Gnathifera</taxon>
        <taxon>Rotifera</taxon>
        <taxon>Eurotatoria</taxon>
        <taxon>Monogononta</taxon>
        <taxon>Pseudotrocha</taxon>
        <taxon>Ploima</taxon>
        <taxon>Brachionidae</taxon>
        <taxon>Brachionus</taxon>
    </lineage>
</organism>
<protein>
    <submittedName>
        <fullName evidence="1">Uncharacterized protein</fullName>
    </submittedName>
</protein>
<reference evidence="1 2" key="1">
    <citation type="journal article" date="2018" name="Sci. Rep.">
        <title>Genomic signatures of local adaptation to the degree of environmental predictability in rotifers.</title>
        <authorList>
            <person name="Franch-Gras L."/>
            <person name="Hahn C."/>
            <person name="Garcia-Roger E.M."/>
            <person name="Carmona M.J."/>
            <person name="Serra M."/>
            <person name="Gomez A."/>
        </authorList>
    </citation>
    <scope>NUCLEOTIDE SEQUENCE [LARGE SCALE GENOMIC DNA]</scope>
    <source>
        <strain evidence="1">HYR1</strain>
    </source>
</reference>
<dbReference type="AlphaFoldDB" id="A0A3M7Q796"/>
<proteinExistence type="predicted"/>
<evidence type="ECO:0000313" key="2">
    <source>
        <dbReference type="Proteomes" id="UP000276133"/>
    </source>
</evidence>
<comment type="caution">
    <text evidence="1">The sequence shown here is derived from an EMBL/GenBank/DDBJ whole genome shotgun (WGS) entry which is preliminary data.</text>
</comment>
<dbReference type="Proteomes" id="UP000276133">
    <property type="component" value="Unassembled WGS sequence"/>
</dbReference>
<evidence type="ECO:0000313" key="1">
    <source>
        <dbReference type="EMBL" id="RNA06795.1"/>
    </source>
</evidence>
<keyword evidence="2" id="KW-1185">Reference proteome</keyword>
<accession>A0A3M7Q796</accession>
<dbReference type="EMBL" id="REGN01007283">
    <property type="protein sequence ID" value="RNA06795.1"/>
    <property type="molecule type" value="Genomic_DNA"/>
</dbReference>